<protein>
    <submittedName>
        <fullName evidence="1">Uncharacterized protein</fullName>
    </submittedName>
</protein>
<reference evidence="1" key="1">
    <citation type="submission" date="2021-01" db="EMBL/GenBank/DDBJ databases">
        <authorList>
            <person name="Corre E."/>
            <person name="Pelletier E."/>
            <person name="Niang G."/>
            <person name="Scheremetjew M."/>
            <person name="Finn R."/>
            <person name="Kale V."/>
            <person name="Holt S."/>
            <person name="Cochrane G."/>
            <person name="Meng A."/>
            <person name="Brown T."/>
            <person name="Cohen L."/>
        </authorList>
    </citation>
    <scope>NUCLEOTIDE SEQUENCE</scope>
    <source>
        <strain evidence="1">S3</strain>
    </source>
</reference>
<name>A0A7S3MYT0_9SPIT</name>
<gene>
    <name evidence="1" type="ORF">SINC0208_LOCUS8850</name>
</gene>
<dbReference type="EMBL" id="HBIH01022145">
    <property type="protein sequence ID" value="CAE0328223.1"/>
    <property type="molecule type" value="Transcribed_RNA"/>
</dbReference>
<proteinExistence type="predicted"/>
<dbReference type="AlphaFoldDB" id="A0A7S3MYT0"/>
<accession>A0A7S3MYT0</accession>
<organism evidence="1">
    <name type="scientific">Strombidium inclinatum</name>
    <dbReference type="NCBI Taxonomy" id="197538"/>
    <lineage>
        <taxon>Eukaryota</taxon>
        <taxon>Sar</taxon>
        <taxon>Alveolata</taxon>
        <taxon>Ciliophora</taxon>
        <taxon>Intramacronucleata</taxon>
        <taxon>Spirotrichea</taxon>
        <taxon>Oligotrichia</taxon>
        <taxon>Strombidiidae</taxon>
        <taxon>Strombidium</taxon>
    </lineage>
</organism>
<sequence length="144" mass="15567">MALSGGKVSLEPVERTHVDSNVGCDTNHGHTPTLVQGEEASLLDQDLGLTVHRHLNFILKIDGEISLHDIDWVRQRGGSNTSDSAADQLLSVGEVLLLEAGVQVVLVEFVEEELEGGEWGDFHDGGAISLEESTHSLLLVHQLE</sequence>
<evidence type="ECO:0000313" key="1">
    <source>
        <dbReference type="EMBL" id="CAE0328223.1"/>
    </source>
</evidence>